<evidence type="ECO:0000313" key="7">
    <source>
        <dbReference type="EMBL" id="MCT9813121.1"/>
    </source>
</evidence>
<sequence length="471" mass="50998">MKRYEALAGEIETSIRSGVLQSGDRLPSVRSLCGSRGISASTVFQAYYLLEARGLVRARERSGYFVASEVRRMPPEPEQASQPPDASIAVDVSARVFDVLASSNARSVVPLGSAFPSPLLFPLQRLGQAMASAAKALDPWSTVDDLTPGHAALRRQIALRYLAQGMAVPTDDIIITNGALEALNLCLSAVTRPGDAVLVESPAFYAALQALERLGLQAIEVPTHPREGMDLGALEAAIQRHRPKACWLMSNFQNPLGSLMSEAKKRELVALITRYQLPLIEDDVYGELYLGAQRPLPAKAFDREGLVLHCASFSKCLAPGWRIGWTVAGRFSQAVARHKLTTTLGANAPAQAALAEYLERGGFDKHLRRLRQFLASAQAPFAEAVGHYFPPGTRATRPEGGYFLWVELPPECDALAIHAQARARGISVAPGPIFSASHGFRHCLRLNYGHGWDGRIEGALETLGQLAHGAR</sequence>
<keyword evidence="2" id="KW-0663">Pyridoxal phosphate</keyword>
<dbReference type="CDD" id="cd07377">
    <property type="entry name" value="WHTH_GntR"/>
    <property type="match status" value="1"/>
</dbReference>
<evidence type="ECO:0000256" key="5">
    <source>
        <dbReference type="ARBA" id="ARBA00023163"/>
    </source>
</evidence>
<dbReference type="Gene3D" id="3.90.1150.10">
    <property type="entry name" value="Aspartate Aminotransferase, domain 1"/>
    <property type="match status" value="1"/>
</dbReference>
<dbReference type="Gene3D" id="3.40.640.10">
    <property type="entry name" value="Type I PLP-dependent aspartate aminotransferase-like (Major domain)"/>
    <property type="match status" value="1"/>
</dbReference>
<dbReference type="SMART" id="SM00345">
    <property type="entry name" value="HTH_GNTR"/>
    <property type="match status" value="1"/>
</dbReference>
<dbReference type="Pfam" id="PF00155">
    <property type="entry name" value="Aminotran_1_2"/>
    <property type="match status" value="1"/>
</dbReference>
<dbReference type="Gene3D" id="1.10.10.10">
    <property type="entry name" value="Winged helix-like DNA-binding domain superfamily/Winged helix DNA-binding domain"/>
    <property type="match status" value="1"/>
</dbReference>
<keyword evidence="7" id="KW-0808">Transferase</keyword>
<reference evidence="7 8" key="1">
    <citation type="submission" date="2022-09" db="EMBL/GenBank/DDBJ databases">
        <title>Draft genome of isolate Be4.</title>
        <authorList>
            <person name="Sanchez-Castro I."/>
            <person name="Martinez-Rodriguez P."/>
            <person name="Descostes M."/>
            <person name="Merroun M."/>
        </authorList>
    </citation>
    <scope>NUCLEOTIDE SEQUENCE [LARGE SCALE GENOMIC DNA]</scope>
    <source>
        <strain evidence="7 8">Be4</strain>
    </source>
</reference>
<dbReference type="EMBL" id="JAODYH010000016">
    <property type="protein sequence ID" value="MCT9813121.1"/>
    <property type="molecule type" value="Genomic_DNA"/>
</dbReference>
<dbReference type="PANTHER" id="PTHR46577:SF2">
    <property type="entry name" value="TRANSCRIPTIONAL REGULATORY PROTEIN"/>
    <property type="match status" value="1"/>
</dbReference>
<dbReference type="InterPro" id="IPR051446">
    <property type="entry name" value="HTH_trans_reg/aminotransferase"/>
</dbReference>
<organism evidence="7 8">
    <name type="scientific">Acidovorax bellezanensis</name>
    <dbReference type="NCBI Taxonomy" id="2976702"/>
    <lineage>
        <taxon>Bacteria</taxon>
        <taxon>Pseudomonadati</taxon>
        <taxon>Pseudomonadota</taxon>
        <taxon>Betaproteobacteria</taxon>
        <taxon>Burkholderiales</taxon>
        <taxon>Comamonadaceae</taxon>
        <taxon>Acidovorax</taxon>
    </lineage>
</organism>
<keyword evidence="8" id="KW-1185">Reference proteome</keyword>
<dbReference type="InterPro" id="IPR004839">
    <property type="entry name" value="Aminotransferase_I/II_large"/>
</dbReference>
<dbReference type="SUPFAM" id="SSF53383">
    <property type="entry name" value="PLP-dependent transferases"/>
    <property type="match status" value="1"/>
</dbReference>
<keyword evidence="7" id="KW-0032">Aminotransferase</keyword>
<proteinExistence type="inferred from homology"/>
<dbReference type="PROSITE" id="PS50949">
    <property type="entry name" value="HTH_GNTR"/>
    <property type="match status" value="1"/>
</dbReference>
<dbReference type="Pfam" id="PF00392">
    <property type="entry name" value="GntR"/>
    <property type="match status" value="1"/>
</dbReference>
<gene>
    <name evidence="7" type="ORF">N0K08_21035</name>
</gene>
<evidence type="ECO:0000256" key="3">
    <source>
        <dbReference type="ARBA" id="ARBA00023015"/>
    </source>
</evidence>
<dbReference type="Proteomes" id="UP001525968">
    <property type="component" value="Unassembled WGS sequence"/>
</dbReference>
<evidence type="ECO:0000259" key="6">
    <source>
        <dbReference type="PROSITE" id="PS50949"/>
    </source>
</evidence>
<keyword evidence="4" id="KW-0238">DNA-binding</keyword>
<dbReference type="InterPro" id="IPR015422">
    <property type="entry name" value="PyrdxlP-dep_Trfase_small"/>
</dbReference>
<evidence type="ECO:0000256" key="1">
    <source>
        <dbReference type="ARBA" id="ARBA00005384"/>
    </source>
</evidence>
<comment type="similarity">
    <text evidence="1">In the C-terminal section; belongs to the class-I pyridoxal-phosphate-dependent aminotransferase family.</text>
</comment>
<dbReference type="PANTHER" id="PTHR46577">
    <property type="entry name" value="HTH-TYPE TRANSCRIPTIONAL REGULATORY PROTEIN GABR"/>
    <property type="match status" value="1"/>
</dbReference>
<evidence type="ECO:0000256" key="4">
    <source>
        <dbReference type="ARBA" id="ARBA00023125"/>
    </source>
</evidence>
<dbReference type="InterPro" id="IPR015421">
    <property type="entry name" value="PyrdxlP-dep_Trfase_major"/>
</dbReference>
<dbReference type="InterPro" id="IPR036390">
    <property type="entry name" value="WH_DNA-bd_sf"/>
</dbReference>
<accession>A0ABT2PT73</accession>
<keyword evidence="3" id="KW-0805">Transcription regulation</keyword>
<keyword evidence="5" id="KW-0804">Transcription</keyword>
<dbReference type="CDD" id="cd00609">
    <property type="entry name" value="AAT_like"/>
    <property type="match status" value="1"/>
</dbReference>
<comment type="caution">
    <text evidence="7">The sequence shown here is derived from an EMBL/GenBank/DDBJ whole genome shotgun (WGS) entry which is preliminary data.</text>
</comment>
<protein>
    <submittedName>
        <fullName evidence="7">PLP-dependent aminotransferase family protein</fullName>
    </submittedName>
</protein>
<dbReference type="InterPro" id="IPR015424">
    <property type="entry name" value="PyrdxlP-dep_Trfase"/>
</dbReference>
<dbReference type="RefSeq" id="WP_261502373.1">
    <property type="nucleotide sequence ID" value="NZ_JAODYH010000016.1"/>
</dbReference>
<dbReference type="InterPro" id="IPR036388">
    <property type="entry name" value="WH-like_DNA-bd_sf"/>
</dbReference>
<evidence type="ECO:0000256" key="2">
    <source>
        <dbReference type="ARBA" id="ARBA00022898"/>
    </source>
</evidence>
<feature type="domain" description="HTH gntR-type" evidence="6">
    <location>
        <begin position="1"/>
        <end position="69"/>
    </location>
</feature>
<dbReference type="GO" id="GO:0008483">
    <property type="term" value="F:transaminase activity"/>
    <property type="evidence" value="ECO:0007669"/>
    <property type="project" value="UniProtKB-KW"/>
</dbReference>
<evidence type="ECO:0000313" key="8">
    <source>
        <dbReference type="Proteomes" id="UP001525968"/>
    </source>
</evidence>
<dbReference type="SUPFAM" id="SSF46785">
    <property type="entry name" value="Winged helix' DNA-binding domain"/>
    <property type="match status" value="1"/>
</dbReference>
<dbReference type="InterPro" id="IPR000524">
    <property type="entry name" value="Tscrpt_reg_HTH_GntR"/>
</dbReference>
<name>A0ABT2PT73_9BURK</name>